<organism evidence="3 4">
    <name type="scientific">Wenzhouxiangella marina</name>
    <dbReference type="NCBI Taxonomy" id="1579979"/>
    <lineage>
        <taxon>Bacteria</taxon>
        <taxon>Pseudomonadati</taxon>
        <taxon>Pseudomonadota</taxon>
        <taxon>Gammaproteobacteria</taxon>
        <taxon>Chromatiales</taxon>
        <taxon>Wenzhouxiangellaceae</taxon>
        <taxon>Wenzhouxiangella</taxon>
    </lineage>
</organism>
<dbReference type="InterPro" id="IPR016181">
    <property type="entry name" value="Acyl_CoA_acyltransferase"/>
</dbReference>
<dbReference type="InterPro" id="IPR050832">
    <property type="entry name" value="Bact_Acetyltransf"/>
</dbReference>
<name>A0A0K0Y0H6_9GAMM</name>
<dbReference type="STRING" id="1579979.WM2015_3040"/>
<keyword evidence="2" id="KW-0012">Acyltransferase</keyword>
<accession>A0A0K0Y0H6</accession>
<evidence type="ECO:0000256" key="1">
    <source>
        <dbReference type="ARBA" id="ARBA00022679"/>
    </source>
</evidence>
<dbReference type="InterPro" id="IPR000182">
    <property type="entry name" value="GNAT_dom"/>
</dbReference>
<dbReference type="RefSeq" id="WP_049726880.1">
    <property type="nucleotide sequence ID" value="NZ_CP012154.1"/>
</dbReference>
<dbReference type="AlphaFoldDB" id="A0A0K0Y0H6"/>
<dbReference type="Pfam" id="PF00583">
    <property type="entry name" value="Acetyltransf_1"/>
    <property type="match status" value="1"/>
</dbReference>
<dbReference type="PANTHER" id="PTHR43877">
    <property type="entry name" value="AMINOALKYLPHOSPHONATE N-ACETYLTRANSFERASE-RELATED-RELATED"/>
    <property type="match status" value="1"/>
</dbReference>
<dbReference type="PANTHER" id="PTHR43877:SF2">
    <property type="entry name" value="AMINOALKYLPHOSPHONATE N-ACETYLTRANSFERASE-RELATED"/>
    <property type="match status" value="1"/>
</dbReference>
<dbReference type="OrthoDB" id="27442at2"/>
<proteinExistence type="predicted"/>
<dbReference type="PROSITE" id="PS51186">
    <property type="entry name" value="GNAT"/>
    <property type="match status" value="1"/>
</dbReference>
<dbReference type="KEGG" id="wma:WM2015_3040"/>
<keyword evidence="4" id="KW-1185">Reference proteome</keyword>
<protein>
    <submittedName>
        <fullName evidence="3">Aminoalkylphosphonic acid N-acetyltransferase</fullName>
    </submittedName>
</protein>
<dbReference type="GO" id="GO:0016747">
    <property type="term" value="F:acyltransferase activity, transferring groups other than amino-acyl groups"/>
    <property type="evidence" value="ECO:0007669"/>
    <property type="project" value="InterPro"/>
</dbReference>
<dbReference type="CDD" id="cd04301">
    <property type="entry name" value="NAT_SF"/>
    <property type="match status" value="1"/>
</dbReference>
<dbReference type="EMBL" id="CP012154">
    <property type="protein sequence ID" value="AKS43392.1"/>
    <property type="molecule type" value="Genomic_DNA"/>
</dbReference>
<sequence length="158" mass="17829">MAELRFRLARDEDLPVMVELLADDPLGQTRERQAGSLDPAYREAFDAIEADPNNELLVCESAGQLVGMLQISYLPSLTHAGSWRAQIEGVRVARSARGRGIGHELLRSAIERARSRQCQIVQLTTDKQRVDAIRFYEQLGFRSTHEGMKLRLVLEPRS</sequence>
<dbReference type="Proteomes" id="UP000066624">
    <property type="component" value="Chromosome"/>
</dbReference>
<keyword evidence="1 3" id="KW-0808">Transferase</keyword>
<evidence type="ECO:0000313" key="4">
    <source>
        <dbReference type="Proteomes" id="UP000066624"/>
    </source>
</evidence>
<reference evidence="4" key="1">
    <citation type="submission" date="2015-07" db="EMBL/GenBank/DDBJ databases">
        <authorList>
            <person name="Kim K.M."/>
        </authorList>
    </citation>
    <scope>NUCLEOTIDE SEQUENCE [LARGE SCALE GENOMIC DNA]</scope>
    <source>
        <strain evidence="4">KCTC 42284</strain>
    </source>
</reference>
<dbReference type="SUPFAM" id="SSF55729">
    <property type="entry name" value="Acyl-CoA N-acyltransferases (Nat)"/>
    <property type="match status" value="1"/>
</dbReference>
<evidence type="ECO:0000313" key="3">
    <source>
        <dbReference type="EMBL" id="AKS43392.1"/>
    </source>
</evidence>
<gene>
    <name evidence="3" type="ORF">WM2015_3040</name>
</gene>
<dbReference type="Gene3D" id="3.40.630.30">
    <property type="match status" value="1"/>
</dbReference>
<evidence type="ECO:0000256" key="2">
    <source>
        <dbReference type="ARBA" id="ARBA00023315"/>
    </source>
</evidence>